<keyword evidence="7" id="KW-1185">Reference proteome</keyword>
<dbReference type="InterPro" id="IPR024071">
    <property type="entry name" value="S-Me-THD_C_sf"/>
</dbReference>
<dbReference type="InterPro" id="IPR002821">
    <property type="entry name" value="Hydantoinase_A"/>
</dbReference>
<dbReference type="Pfam" id="PF05378">
    <property type="entry name" value="Hydant_A_N"/>
    <property type="match status" value="1"/>
</dbReference>
<evidence type="ECO:0000259" key="3">
    <source>
        <dbReference type="Pfam" id="PF05378"/>
    </source>
</evidence>
<evidence type="ECO:0000259" key="4">
    <source>
        <dbReference type="Pfam" id="PF06032"/>
    </source>
</evidence>
<dbReference type="VEuPathDB" id="FungiDB:AB675_7123"/>
<dbReference type="SUPFAM" id="SSF53067">
    <property type="entry name" value="Actin-like ATPase domain"/>
    <property type="match status" value="2"/>
</dbReference>
<dbReference type="Pfam" id="PF01968">
    <property type="entry name" value="Hydantoinase_A"/>
    <property type="match status" value="1"/>
</dbReference>
<dbReference type="Gene3D" id="2.40.390.10">
    <property type="entry name" value="CV3147-like"/>
    <property type="match status" value="1"/>
</dbReference>
<gene>
    <name evidence="6" type="ORF">AB675_7123</name>
</gene>
<dbReference type="Gene3D" id="3.40.1610.10">
    <property type="entry name" value="CV3147-like domain"/>
    <property type="match status" value="1"/>
</dbReference>
<feature type="domain" description="Hydantoinase A/oxoprolinase" evidence="2">
    <location>
        <begin position="206"/>
        <end position="403"/>
    </location>
</feature>
<evidence type="ECO:0000313" key="7">
    <source>
        <dbReference type="Proteomes" id="UP000038010"/>
    </source>
</evidence>
<proteinExistence type="predicted"/>
<dbReference type="Pfam" id="PF20906">
    <property type="entry name" value="S-Me-THD_C"/>
    <property type="match status" value="1"/>
</dbReference>
<organism evidence="6 7">
    <name type="scientific">Cyphellophora attinorum</name>
    <dbReference type="NCBI Taxonomy" id="1664694"/>
    <lineage>
        <taxon>Eukaryota</taxon>
        <taxon>Fungi</taxon>
        <taxon>Dikarya</taxon>
        <taxon>Ascomycota</taxon>
        <taxon>Pezizomycotina</taxon>
        <taxon>Eurotiomycetes</taxon>
        <taxon>Chaetothyriomycetidae</taxon>
        <taxon>Chaetothyriales</taxon>
        <taxon>Cyphellophoraceae</taxon>
        <taxon>Cyphellophora</taxon>
    </lineage>
</organism>
<dbReference type="InterPro" id="IPR043129">
    <property type="entry name" value="ATPase_NBD"/>
</dbReference>
<dbReference type="SUPFAM" id="SSF160991">
    <property type="entry name" value="CV3147-like"/>
    <property type="match status" value="1"/>
</dbReference>
<name>A0A0N1HEX8_9EURO</name>
<dbReference type="InterPro" id="IPR008040">
    <property type="entry name" value="Hydant_A_N"/>
</dbReference>
<dbReference type="PANTHER" id="PTHR11365">
    <property type="entry name" value="5-OXOPROLINASE RELATED"/>
    <property type="match status" value="1"/>
</dbReference>
<dbReference type="InterPro" id="IPR010318">
    <property type="entry name" value="S-Me-THD_N"/>
</dbReference>
<comment type="caution">
    <text evidence="6">The sequence shown here is derived from an EMBL/GenBank/DDBJ whole genome shotgun (WGS) entry which is preliminary data.</text>
</comment>
<accession>A0A0N1HEX8</accession>
<dbReference type="EMBL" id="LFJN01000005">
    <property type="protein sequence ID" value="KPI43546.1"/>
    <property type="molecule type" value="Genomic_DNA"/>
</dbReference>
<feature type="domain" description="S-Me-THD N-terminal" evidence="4">
    <location>
        <begin position="621"/>
        <end position="780"/>
    </location>
</feature>
<dbReference type="Pfam" id="PF06032">
    <property type="entry name" value="S-Me-THD_N"/>
    <property type="match status" value="1"/>
</dbReference>
<dbReference type="Gene3D" id="3.30.420.40">
    <property type="match status" value="1"/>
</dbReference>
<evidence type="ECO:0000259" key="5">
    <source>
        <dbReference type="Pfam" id="PF20906"/>
    </source>
</evidence>
<evidence type="ECO:0000259" key="2">
    <source>
        <dbReference type="Pfam" id="PF01968"/>
    </source>
</evidence>
<dbReference type="RefSeq" id="XP_018003509.1">
    <property type="nucleotide sequence ID" value="XM_018147468.1"/>
</dbReference>
<feature type="region of interest" description="Disordered" evidence="1">
    <location>
        <begin position="555"/>
        <end position="580"/>
    </location>
</feature>
<dbReference type="GO" id="GO:0016787">
    <property type="term" value="F:hydrolase activity"/>
    <property type="evidence" value="ECO:0007669"/>
    <property type="project" value="InterPro"/>
</dbReference>
<evidence type="ECO:0008006" key="8">
    <source>
        <dbReference type="Google" id="ProtNLM"/>
    </source>
</evidence>
<protein>
    <recommendedName>
        <fullName evidence="8">Hydantoin utilization protein A</fullName>
    </recommendedName>
</protein>
<sequence length="1006" mass="105745">MASFYRIGVDVGGTNTDAVIIDIKASDRLGRGVLASYKTPTTIDITSGIEAAIAEVLQSSGVDKQRVLSVNIGTTHFINALIEADSRRLDRVAVVRLCGPFTRQLPPFSDVPEGLRNVLDGGAYFLDGGLEIDGRLIANLDGQQIVETAKAIAAAGVPAVAVVGVFSPISSEQNQEEECKRLITESVPGLKVVCSHSIGPIGLLERENATILNAAILNTAGRVTRGFKAAMRRLRLSCPLYLSQNDGTLIDVDSAAQYPIKTFASGPTNSMIGAAFLSGLDKLKPPASENSETSATTNPQILVVDIGGTTTDVCALLPSGFPRPAPGFVEIGGVRTAFSIPEVASIGLGGGSVVNWKSPQANQRSEVKVGPSSVGHALHKDALVFGGQTFTATDVIVAAGKLALGDASLTSYIPSNIVMAAQAEIKSTLETIVDKMKVSRAPVHVLLVGGGAVLAPEALQGVEKCTLPPHAGAANAVGAAIAKVCGEIDVVVMIDGKSEEAVVTEAKTKAINMAVEKGALFNDVEVVEVNKMPLQYTHKPAMRIQVKAVGRLARFDESTPPASPPSDGKLDEEVAEKNEEPKLLNTDPISVVSSIKPTLNVSLSEYRPDVRDQVWHVSKVDLELIATGCGVLGTGGGGSTHYEFLKSLTNLRASGKGSMQVVSPESLKDEDIVCSAAWYGSPSVLNERIGAGTEQALAMDGMKQILGGGTSFQAFIAPEIGGGNGISSFHIAASMGIPVVDADSMGRAYPTIGHTTFNVYGYPPAPCVLTDARGNMAAMMNIEHPQRLEGMMRKTAVELGLACGVSSAPRTGAEVKSHAVPRTMSLAWYIGRSIHLARQQKTSYTDAIFDVCPGKVLFKGKIVDVRRFVGGGYTLGFVLVRGNSEAGKVSGIDTEPHMYIPFQNEYLYAATSDAEGSESSRKVVCTVPDLISILGQDGEAIGSQDLRYGLNVDVIAMPAHPLWRTEKALKIGGPEFFDLDMPVVYGGGNGGFGMGRSVIGEFGRSF</sequence>
<dbReference type="InterPro" id="IPR048350">
    <property type="entry name" value="S-Me-THD-like_C"/>
</dbReference>
<dbReference type="AlphaFoldDB" id="A0A0N1HEX8"/>
<feature type="domain" description="S-Me-THD-like C-terminal" evidence="5">
    <location>
        <begin position="786"/>
        <end position="983"/>
    </location>
</feature>
<evidence type="ECO:0000313" key="6">
    <source>
        <dbReference type="EMBL" id="KPI43546.1"/>
    </source>
</evidence>
<dbReference type="InterPro" id="IPR045079">
    <property type="entry name" value="Oxoprolinase-like"/>
</dbReference>
<evidence type="ECO:0000256" key="1">
    <source>
        <dbReference type="SAM" id="MobiDB-lite"/>
    </source>
</evidence>
<dbReference type="Proteomes" id="UP000038010">
    <property type="component" value="Unassembled WGS sequence"/>
</dbReference>
<feature type="domain" description="Hydantoinase/oxoprolinase N-terminal" evidence="3">
    <location>
        <begin position="6"/>
        <end position="184"/>
    </location>
</feature>
<dbReference type="OrthoDB" id="5404895at2759"/>
<dbReference type="InterPro" id="IPR027479">
    <property type="entry name" value="S-Me-THD_N_sf"/>
</dbReference>
<reference evidence="6 7" key="1">
    <citation type="submission" date="2015-06" db="EMBL/GenBank/DDBJ databases">
        <title>Draft genome of the ant-associated black yeast Phialophora attae CBS 131958.</title>
        <authorList>
            <person name="Moreno L.F."/>
            <person name="Stielow B.J."/>
            <person name="de Hoog S."/>
            <person name="Vicente V.A."/>
            <person name="Weiss V.A."/>
            <person name="de Vries M."/>
            <person name="Cruz L.M."/>
            <person name="Souza E.M."/>
        </authorList>
    </citation>
    <scope>NUCLEOTIDE SEQUENCE [LARGE SCALE GENOMIC DNA]</scope>
    <source>
        <strain evidence="6 7">CBS 131958</strain>
    </source>
</reference>
<dbReference type="PANTHER" id="PTHR11365:SF10">
    <property type="entry name" value="HYDANTOINASE_OXOPROLINASE"/>
    <property type="match status" value="1"/>
</dbReference>
<feature type="compositionally biased region" description="Basic and acidic residues" evidence="1">
    <location>
        <begin position="568"/>
        <end position="580"/>
    </location>
</feature>
<dbReference type="GeneID" id="28739348"/>